<organism evidence="1">
    <name type="scientific">Anguilla anguilla</name>
    <name type="common">European freshwater eel</name>
    <name type="synonym">Muraena anguilla</name>
    <dbReference type="NCBI Taxonomy" id="7936"/>
    <lineage>
        <taxon>Eukaryota</taxon>
        <taxon>Metazoa</taxon>
        <taxon>Chordata</taxon>
        <taxon>Craniata</taxon>
        <taxon>Vertebrata</taxon>
        <taxon>Euteleostomi</taxon>
        <taxon>Actinopterygii</taxon>
        <taxon>Neopterygii</taxon>
        <taxon>Teleostei</taxon>
        <taxon>Anguilliformes</taxon>
        <taxon>Anguillidae</taxon>
        <taxon>Anguilla</taxon>
    </lineage>
</organism>
<evidence type="ECO:0000313" key="1">
    <source>
        <dbReference type="EMBL" id="JAH30483.1"/>
    </source>
</evidence>
<protein>
    <submittedName>
        <fullName evidence="1">Uncharacterized protein</fullName>
    </submittedName>
</protein>
<sequence>MPSKNTKIILYHSGYRFAVNK</sequence>
<accession>A0A0E9RQ49</accession>
<reference evidence="1" key="1">
    <citation type="submission" date="2014-11" db="EMBL/GenBank/DDBJ databases">
        <authorList>
            <person name="Amaro Gonzalez C."/>
        </authorList>
    </citation>
    <scope>NUCLEOTIDE SEQUENCE</scope>
</reference>
<dbReference type="AlphaFoldDB" id="A0A0E9RQ49"/>
<proteinExistence type="predicted"/>
<dbReference type="EMBL" id="GBXM01078094">
    <property type="protein sequence ID" value="JAH30483.1"/>
    <property type="molecule type" value="Transcribed_RNA"/>
</dbReference>
<name>A0A0E9RQ49_ANGAN</name>
<reference evidence="1" key="2">
    <citation type="journal article" date="2015" name="Fish Shellfish Immunol.">
        <title>Early steps in the European eel (Anguilla anguilla)-Vibrio vulnificus interaction in the gills: Role of the RtxA13 toxin.</title>
        <authorList>
            <person name="Callol A."/>
            <person name="Pajuelo D."/>
            <person name="Ebbesson L."/>
            <person name="Teles M."/>
            <person name="MacKenzie S."/>
            <person name="Amaro C."/>
        </authorList>
    </citation>
    <scope>NUCLEOTIDE SEQUENCE</scope>
</reference>